<protein>
    <submittedName>
        <fullName evidence="1">Uncharacterized protein</fullName>
    </submittedName>
</protein>
<reference evidence="1 2" key="1">
    <citation type="submission" date="2020-10" db="EMBL/GenBank/DDBJ databases">
        <title>Plant Genome Project.</title>
        <authorList>
            <person name="Zhang R.-G."/>
        </authorList>
    </citation>
    <scope>NUCLEOTIDE SEQUENCE [LARGE SCALE GENOMIC DNA]</scope>
    <source>
        <strain evidence="1">FAFU-HL-1</strain>
        <tissue evidence="1">Leaf</tissue>
    </source>
</reference>
<organism evidence="1 2">
    <name type="scientific">Salix dunnii</name>
    <dbReference type="NCBI Taxonomy" id="1413687"/>
    <lineage>
        <taxon>Eukaryota</taxon>
        <taxon>Viridiplantae</taxon>
        <taxon>Streptophyta</taxon>
        <taxon>Embryophyta</taxon>
        <taxon>Tracheophyta</taxon>
        <taxon>Spermatophyta</taxon>
        <taxon>Magnoliopsida</taxon>
        <taxon>eudicotyledons</taxon>
        <taxon>Gunneridae</taxon>
        <taxon>Pentapetalae</taxon>
        <taxon>rosids</taxon>
        <taxon>fabids</taxon>
        <taxon>Malpighiales</taxon>
        <taxon>Salicaceae</taxon>
        <taxon>Saliceae</taxon>
        <taxon>Salix</taxon>
    </lineage>
</organism>
<proteinExistence type="predicted"/>
<dbReference type="PANTHER" id="PTHR11365">
    <property type="entry name" value="5-OXOPROLINASE RELATED"/>
    <property type="match status" value="1"/>
</dbReference>
<evidence type="ECO:0000313" key="1">
    <source>
        <dbReference type="EMBL" id="KAF9664040.1"/>
    </source>
</evidence>
<dbReference type="GO" id="GO:0017168">
    <property type="term" value="F:5-oxoprolinase (ATP-hydrolyzing) activity"/>
    <property type="evidence" value="ECO:0007669"/>
    <property type="project" value="TreeGrafter"/>
</dbReference>
<gene>
    <name evidence="1" type="ORF">SADUNF_Sadunf17G0114700</name>
</gene>
<dbReference type="PANTHER" id="PTHR11365:SF2">
    <property type="entry name" value="5-OXOPROLINASE"/>
    <property type="match status" value="1"/>
</dbReference>
<comment type="caution">
    <text evidence="1">The sequence shown here is derived from an EMBL/GenBank/DDBJ whole genome shotgun (WGS) entry which is preliminary data.</text>
</comment>
<dbReference type="AlphaFoldDB" id="A0A835MFD0"/>
<dbReference type="GO" id="GO:0006749">
    <property type="term" value="P:glutathione metabolic process"/>
    <property type="evidence" value="ECO:0007669"/>
    <property type="project" value="TreeGrafter"/>
</dbReference>
<dbReference type="GO" id="GO:0005829">
    <property type="term" value="C:cytosol"/>
    <property type="evidence" value="ECO:0007669"/>
    <property type="project" value="TreeGrafter"/>
</dbReference>
<name>A0A835MFD0_9ROSI</name>
<dbReference type="InterPro" id="IPR045079">
    <property type="entry name" value="Oxoprolinase-like"/>
</dbReference>
<dbReference type="Proteomes" id="UP000657918">
    <property type="component" value="Unassembled WGS sequence"/>
</dbReference>
<sequence length="152" mass="16730">MYGNWSAPEAVTAAAIIYCLRCSVDVEFSSQPRLSRLGCYPCSAFVGGNVLTSHRVTDAVLNCLSGLLNGERTVEDLGGVMAMYEIEFSRPVVESILSERRLHAPRGLKRVKDGASGANHQITKDKRRVYLGGKPCRLCPKLHCSEFKRSLL</sequence>
<dbReference type="EMBL" id="JADGMS010000017">
    <property type="protein sequence ID" value="KAF9664040.1"/>
    <property type="molecule type" value="Genomic_DNA"/>
</dbReference>
<evidence type="ECO:0000313" key="2">
    <source>
        <dbReference type="Proteomes" id="UP000657918"/>
    </source>
</evidence>
<accession>A0A835MFD0</accession>
<keyword evidence="2" id="KW-1185">Reference proteome</keyword>
<dbReference type="OrthoDB" id="3643at2759"/>